<evidence type="ECO:0000313" key="5">
    <source>
        <dbReference type="Proteomes" id="UP000007881"/>
    </source>
</evidence>
<protein>
    <recommendedName>
        <fullName evidence="3">CzcB-like barrel-sandwich hybrid domain-containing protein</fullName>
    </recommendedName>
</protein>
<dbReference type="PANTHER" id="PTHR30469">
    <property type="entry name" value="MULTIDRUG RESISTANCE PROTEIN MDTA"/>
    <property type="match status" value="1"/>
</dbReference>
<dbReference type="PANTHER" id="PTHR30469:SF15">
    <property type="entry name" value="HLYD FAMILY OF SECRETION PROTEINS"/>
    <property type="match status" value="1"/>
</dbReference>
<dbReference type="Gene3D" id="2.40.30.170">
    <property type="match status" value="1"/>
</dbReference>
<sequence>MWLVGPAAAERVQGLVDPGREVTLGSPLDAIVAELPYQEGDRVPEGEAVVLMDDRLQAVEVEKARLRAEAEAPIAEASAVLAEQEIILARKEDAMAGSAANEWEVRQARLQRDQAAARLQDAEDQRKLAMTELRLQEEMLHRHRVRSPFDGRVTRRHVEPGTNLQRGQEILSLVSLDPLLARVYLPIEMFGRLKVGEVYPLEPDFVISRETIPGRLIAIDPVIDSASRTFRCLFEIENDQEKLPAGFVVFFDTDALPEAPAAPSLLDGPAPTADAG</sequence>
<dbReference type="NCBIfam" id="TIGR01730">
    <property type="entry name" value="RND_mfp"/>
    <property type="match status" value="1"/>
</dbReference>
<name>I0IEH8_PHYMF</name>
<dbReference type="Pfam" id="PF25973">
    <property type="entry name" value="BSH_CzcB"/>
    <property type="match status" value="1"/>
</dbReference>
<organism evidence="4 5">
    <name type="scientific">Phycisphaera mikurensis (strain NBRC 102666 / KCTC 22515 / FYK2301M01)</name>
    <dbReference type="NCBI Taxonomy" id="1142394"/>
    <lineage>
        <taxon>Bacteria</taxon>
        <taxon>Pseudomonadati</taxon>
        <taxon>Planctomycetota</taxon>
        <taxon>Phycisphaerae</taxon>
        <taxon>Phycisphaerales</taxon>
        <taxon>Phycisphaeraceae</taxon>
        <taxon>Phycisphaera</taxon>
    </lineage>
</organism>
<feature type="domain" description="CzcB-like barrel-sandwich hybrid" evidence="3">
    <location>
        <begin position="26"/>
        <end position="172"/>
    </location>
</feature>
<accession>I0IEH8</accession>
<proteinExistence type="inferred from homology"/>
<dbReference type="GO" id="GO:0015562">
    <property type="term" value="F:efflux transmembrane transporter activity"/>
    <property type="evidence" value="ECO:0007669"/>
    <property type="project" value="TreeGrafter"/>
</dbReference>
<dbReference type="AlphaFoldDB" id="I0IEH8"/>
<dbReference type="Proteomes" id="UP000007881">
    <property type="component" value="Chromosome"/>
</dbReference>
<dbReference type="GO" id="GO:1990281">
    <property type="term" value="C:efflux pump complex"/>
    <property type="evidence" value="ECO:0007669"/>
    <property type="project" value="TreeGrafter"/>
</dbReference>
<dbReference type="HOGENOM" id="CLU_1007804_0_0_0"/>
<gene>
    <name evidence="4" type="ordered locus">PSMK_15070</name>
</gene>
<dbReference type="SUPFAM" id="SSF111369">
    <property type="entry name" value="HlyD-like secretion proteins"/>
    <property type="match status" value="1"/>
</dbReference>
<dbReference type="InterPro" id="IPR006143">
    <property type="entry name" value="RND_pump_MFP"/>
</dbReference>
<dbReference type="Gene3D" id="1.10.287.470">
    <property type="entry name" value="Helix hairpin bin"/>
    <property type="match status" value="1"/>
</dbReference>
<keyword evidence="5" id="KW-1185">Reference proteome</keyword>
<dbReference type="eggNOG" id="COG0845">
    <property type="taxonomic scope" value="Bacteria"/>
</dbReference>
<comment type="similarity">
    <text evidence="1">Belongs to the membrane fusion protein (MFP) (TC 8.A.1) family.</text>
</comment>
<reference evidence="4 5" key="1">
    <citation type="submission" date="2012-02" db="EMBL/GenBank/DDBJ databases">
        <title>Complete genome sequence of Phycisphaera mikurensis NBRC 102666.</title>
        <authorList>
            <person name="Ankai A."/>
            <person name="Hosoyama A."/>
            <person name="Terui Y."/>
            <person name="Sekine M."/>
            <person name="Fukai R."/>
            <person name="Kato Y."/>
            <person name="Nakamura S."/>
            <person name="Yamada-Narita S."/>
            <person name="Kawakoshi A."/>
            <person name="Fukunaga Y."/>
            <person name="Yamazaki S."/>
            <person name="Fujita N."/>
        </authorList>
    </citation>
    <scope>NUCLEOTIDE SEQUENCE [LARGE SCALE GENOMIC DNA]</scope>
    <source>
        <strain evidence="5">NBRC 102666 / KCTC 22515 / FYK2301M01</strain>
    </source>
</reference>
<keyword evidence="2" id="KW-0175">Coiled coil</keyword>
<evidence type="ECO:0000256" key="2">
    <source>
        <dbReference type="SAM" id="Coils"/>
    </source>
</evidence>
<evidence type="ECO:0000259" key="3">
    <source>
        <dbReference type="Pfam" id="PF25973"/>
    </source>
</evidence>
<dbReference type="KEGG" id="phm:PSMK_15070"/>
<feature type="coiled-coil region" evidence="2">
    <location>
        <begin position="105"/>
        <end position="139"/>
    </location>
</feature>
<evidence type="ECO:0000256" key="1">
    <source>
        <dbReference type="ARBA" id="ARBA00009477"/>
    </source>
</evidence>
<evidence type="ECO:0000313" key="4">
    <source>
        <dbReference type="EMBL" id="BAM03666.1"/>
    </source>
</evidence>
<dbReference type="EMBL" id="AP012338">
    <property type="protein sequence ID" value="BAM03666.1"/>
    <property type="molecule type" value="Genomic_DNA"/>
</dbReference>
<dbReference type="STRING" id="1142394.PSMK_15070"/>
<dbReference type="InterPro" id="IPR058647">
    <property type="entry name" value="BSH_CzcB-like"/>
</dbReference>
<dbReference type="Gene3D" id="2.40.50.100">
    <property type="match status" value="1"/>
</dbReference>